<dbReference type="PANTHER" id="PTHR19278:SF9">
    <property type="entry name" value="URIDINE 5'-MONOPHOSPHATE SYNTHASE"/>
    <property type="match status" value="1"/>
</dbReference>
<evidence type="ECO:0000256" key="1">
    <source>
        <dbReference type="ARBA" id="ARBA00004889"/>
    </source>
</evidence>
<dbReference type="EC" id="2.4.2.10" evidence="2 6"/>
<feature type="binding site" evidence="6">
    <location>
        <position position="131"/>
    </location>
    <ligand>
        <name>orotate</name>
        <dbReference type="ChEBI" id="CHEBI:30839"/>
    </ligand>
</feature>
<feature type="binding site" evidence="6">
    <location>
        <position position="107"/>
    </location>
    <ligand>
        <name>5-phospho-alpha-D-ribose 1-diphosphate</name>
        <dbReference type="ChEBI" id="CHEBI:58017"/>
        <note>ligand shared between dimeric partners</note>
    </ligand>
</feature>
<evidence type="ECO:0000256" key="5">
    <source>
        <dbReference type="ARBA" id="ARBA00022975"/>
    </source>
</evidence>
<sequence>MKSTSIGRTAKRVATLLFESGAIIFRTSRLFKFTSGILSPVYSDNRLLISDVAKREEIADFFVEKIRKIKKVDVIAAVATAGIPHAAFVAQKLKLPLVYVRTSKKGHGLENQVEGKIKRGQTAVVIEDLVSTGQSSTSAVKVLRKLGVKANHLLAIFTYDLADSKENFKKNKINFQALCNLETAANVANRNGYLKKEQVEKILDWAIDPENWAKKMGFE</sequence>
<dbReference type="InterPro" id="IPR000836">
    <property type="entry name" value="PRTase_dom"/>
</dbReference>
<evidence type="ECO:0000256" key="3">
    <source>
        <dbReference type="ARBA" id="ARBA00022676"/>
    </source>
</evidence>
<dbReference type="AlphaFoldDB" id="A0A0G0U9W5"/>
<dbReference type="PATRIC" id="fig|1618409.3.peg.929"/>
<dbReference type="Pfam" id="PF00156">
    <property type="entry name" value="Pribosyltran"/>
    <property type="match status" value="1"/>
</dbReference>
<comment type="similarity">
    <text evidence="6">Belongs to the purine/pyrimidine phosphoribosyltransferase family. PyrE subfamily.</text>
</comment>
<evidence type="ECO:0000256" key="4">
    <source>
        <dbReference type="ARBA" id="ARBA00022679"/>
    </source>
</evidence>
<reference evidence="8 9" key="1">
    <citation type="journal article" date="2015" name="Nature">
        <title>rRNA introns, odd ribosomes, and small enigmatic genomes across a large radiation of phyla.</title>
        <authorList>
            <person name="Brown C.T."/>
            <person name="Hug L.A."/>
            <person name="Thomas B.C."/>
            <person name="Sharon I."/>
            <person name="Castelle C.J."/>
            <person name="Singh A."/>
            <person name="Wilkins M.J."/>
            <person name="Williams K.H."/>
            <person name="Banfield J.F."/>
        </authorList>
    </citation>
    <scope>NUCLEOTIDE SEQUENCE [LARGE SCALE GENOMIC DNA]</scope>
</reference>
<keyword evidence="6" id="KW-0460">Magnesium</keyword>
<gene>
    <name evidence="6" type="primary">pyrE</name>
    <name evidence="8" type="ORF">UU34_C0032G0002</name>
</gene>
<dbReference type="NCBIfam" id="TIGR00336">
    <property type="entry name" value="pyrE"/>
    <property type="match status" value="1"/>
</dbReference>
<dbReference type="Proteomes" id="UP000034854">
    <property type="component" value="Unassembled WGS sequence"/>
</dbReference>
<comment type="caution">
    <text evidence="8">The sequence shown here is derived from an EMBL/GenBank/DDBJ whole genome shotgun (WGS) entry which is preliminary data.</text>
</comment>
<dbReference type="InterPro" id="IPR004467">
    <property type="entry name" value="Or_phspho_trans_dom"/>
</dbReference>
<name>A0A0G0U9W5_9BACT</name>
<dbReference type="GO" id="GO:0004588">
    <property type="term" value="F:orotate phosphoribosyltransferase activity"/>
    <property type="evidence" value="ECO:0007669"/>
    <property type="project" value="UniProtKB-UniRule"/>
</dbReference>
<dbReference type="GO" id="GO:0044205">
    <property type="term" value="P:'de novo' UMP biosynthetic process"/>
    <property type="evidence" value="ECO:0007669"/>
    <property type="project" value="UniProtKB-UniRule"/>
</dbReference>
<dbReference type="SUPFAM" id="SSF53271">
    <property type="entry name" value="PRTase-like"/>
    <property type="match status" value="1"/>
</dbReference>
<dbReference type="UniPathway" id="UPA00070">
    <property type="reaction ID" value="UER00119"/>
</dbReference>
<dbReference type="EMBL" id="LCAG01000032">
    <property type="protein sequence ID" value="KKR85794.1"/>
    <property type="molecule type" value="Genomic_DNA"/>
</dbReference>
<comment type="function">
    <text evidence="6">Catalyzes the transfer of a ribosyl phosphate group from 5-phosphoribose 1-diphosphate to orotate, leading to the formation of orotidine monophosphate (OMP).</text>
</comment>
<dbReference type="GO" id="GO:0000287">
    <property type="term" value="F:magnesium ion binding"/>
    <property type="evidence" value="ECO:0007669"/>
    <property type="project" value="UniProtKB-UniRule"/>
</dbReference>
<dbReference type="InterPro" id="IPR029057">
    <property type="entry name" value="PRTase-like"/>
</dbReference>
<evidence type="ECO:0000313" key="9">
    <source>
        <dbReference type="Proteomes" id="UP000034854"/>
    </source>
</evidence>
<accession>A0A0G0U9W5</accession>
<dbReference type="PANTHER" id="PTHR19278">
    <property type="entry name" value="OROTATE PHOSPHORIBOSYLTRANSFERASE"/>
    <property type="match status" value="1"/>
</dbReference>
<feature type="binding site" evidence="6">
    <location>
        <position position="105"/>
    </location>
    <ligand>
        <name>5-phospho-alpha-D-ribose 1-diphosphate</name>
        <dbReference type="ChEBI" id="CHEBI:58017"/>
        <note>ligand shared between dimeric partners</note>
    </ligand>
</feature>
<dbReference type="CDD" id="cd06223">
    <property type="entry name" value="PRTases_typeI"/>
    <property type="match status" value="1"/>
</dbReference>
<organism evidence="8 9">
    <name type="scientific">Candidatus Curtissbacteria bacterium GW2011_GWA1_41_11</name>
    <dbReference type="NCBI Taxonomy" id="1618409"/>
    <lineage>
        <taxon>Bacteria</taxon>
        <taxon>Candidatus Curtissiibacteriota</taxon>
    </lineage>
</organism>
<evidence type="ECO:0000256" key="6">
    <source>
        <dbReference type="HAMAP-Rule" id="MF_01208"/>
    </source>
</evidence>
<comment type="catalytic activity">
    <reaction evidence="6">
        <text>orotidine 5'-phosphate + diphosphate = orotate + 5-phospho-alpha-D-ribose 1-diphosphate</text>
        <dbReference type="Rhea" id="RHEA:10380"/>
        <dbReference type="ChEBI" id="CHEBI:30839"/>
        <dbReference type="ChEBI" id="CHEBI:33019"/>
        <dbReference type="ChEBI" id="CHEBI:57538"/>
        <dbReference type="ChEBI" id="CHEBI:58017"/>
        <dbReference type="EC" id="2.4.2.10"/>
    </reaction>
</comment>
<comment type="cofactor">
    <cofactor evidence="6">
        <name>Mg(2+)</name>
        <dbReference type="ChEBI" id="CHEBI:18420"/>
    </cofactor>
</comment>
<dbReference type="HAMAP" id="MF_01208">
    <property type="entry name" value="PyrE"/>
    <property type="match status" value="1"/>
</dbReference>
<comment type="caution">
    <text evidence="6">Lacks conserved residue(s) required for the propagation of feature annotation.</text>
</comment>
<feature type="binding site" evidence="6">
    <location>
        <position position="101"/>
    </location>
    <ligand>
        <name>5-phospho-alpha-D-ribose 1-diphosphate</name>
        <dbReference type="ChEBI" id="CHEBI:58017"/>
        <note>ligand shared between dimeric partners</note>
    </ligand>
</feature>
<feature type="binding site" description="in other chain" evidence="6">
    <location>
        <begin position="127"/>
        <end position="135"/>
    </location>
    <ligand>
        <name>5-phospho-alpha-D-ribose 1-diphosphate</name>
        <dbReference type="ChEBI" id="CHEBI:58017"/>
        <note>ligand shared between dimeric partners</note>
    </ligand>
</feature>
<proteinExistence type="inferred from homology"/>
<dbReference type="Gene3D" id="3.40.50.2020">
    <property type="match status" value="1"/>
</dbReference>
<evidence type="ECO:0000256" key="2">
    <source>
        <dbReference type="ARBA" id="ARBA00011971"/>
    </source>
</evidence>
<dbReference type="GO" id="GO:0019856">
    <property type="term" value="P:pyrimidine nucleobase biosynthetic process"/>
    <property type="evidence" value="ECO:0007669"/>
    <property type="project" value="TreeGrafter"/>
</dbReference>
<feature type="domain" description="Phosphoribosyltransferase" evidence="7">
    <location>
        <begin position="57"/>
        <end position="153"/>
    </location>
</feature>
<dbReference type="InterPro" id="IPR023031">
    <property type="entry name" value="OPRT"/>
</dbReference>
<keyword evidence="4 6" id="KW-0808">Transferase</keyword>
<protein>
    <recommendedName>
        <fullName evidence="2 6">Orotate phosphoribosyltransferase</fullName>
        <shortName evidence="6">OPRT</shortName>
        <shortName evidence="6">OPRTase</shortName>
        <ecNumber evidence="2 6">2.4.2.10</ecNumber>
    </recommendedName>
</protein>
<evidence type="ECO:0000313" key="8">
    <source>
        <dbReference type="EMBL" id="KKR85794.1"/>
    </source>
</evidence>
<keyword evidence="5 6" id="KW-0665">Pyrimidine biosynthesis</keyword>
<comment type="pathway">
    <text evidence="1 6">Pyrimidine metabolism; UMP biosynthesis via de novo pathway; UMP from orotate: step 1/2.</text>
</comment>
<keyword evidence="3 6" id="KW-0328">Glycosyltransferase</keyword>
<comment type="subunit">
    <text evidence="6">Homodimer.</text>
</comment>
<evidence type="ECO:0000259" key="7">
    <source>
        <dbReference type="Pfam" id="PF00156"/>
    </source>
</evidence>